<name>A5DIT0_PICGU</name>
<sequence>MIAKVSLEKQLSPILKSSDPFQAYSDAEWTKLAAGNDPDIVQLDADAFFDEQVFLPMLLNPFELGYWSRIESATTAAEQNIRDLGLETFVMSKEPEIVRPPMPKLTKTQKRMSLGLLDVKKQRSLKSSSLRKPPETAMSSVNITTNTAIPVVSKHFTFKNTIRDFSDKLRQNHKSSSTTTKRRSSLVDETLPSYIRKQLAERTPESYKSSEETHKHSSGTSTPGKSRLDNLVANSQSIYANMPHKPSSNGSASVSESRTSEDREYISPGSFTKYMRGLGEPANEEDEEDEEDDFITVNATSDEYLFK</sequence>
<dbReference type="GeneID" id="5127198"/>
<feature type="compositionally biased region" description="Acidic residues" evidence="1">
    <location>
        <begin position="282"/>
        <end position="294"/>
    </location>
</feature>
<dbReference type="KEGG" id="pgu:PGUG_03181"/>
<feature type="compositionally biased region" description="Basic and acidic residues" evidence="1">
    <location>
        <begin position="198"/>
        <end position="215"/>
    </location>
</feature>
<dbReference type="Proteomes" id="UP000001997">
    <property type="component" value="Unassembled WGS sequence"/>
</dbReference>
<dbReference type="HOGENOM" id="CLU_906457_0_0_1"/>
<dbReference type="OMA" id="EETHKHS"/>
<dbReference type="AlphaFoldDB" id="A5DIT0"/>
<evidence type="ECO:0000313" key="3">
    <source>
        <dbReference type="Proteomes" id="UP000001997"/>
    </source>
</evidence>
<feature type="region of interest" description="Disordered" evidence="1">
    <location>
        <begin position="240"/>
        <end position="307"/>
    </location>
</feature>
<feature type="region of interest" description="Disordered" evidence="1">
    <location>
        <begin position="169"/>
        <end position="228"/>
    </location>
</feature>
<dbReference type="InParanoid" id="A5DIT0"/>
<proteinExistence type="predicted"/>
<dbReference type="EMBL" id="CH408157">
    <property type="protein sequence ID" value="EDK39084.2"/>
    <property type="molecule type" value="Genomic_DNA"/>
</dbReference>
<dbReference type="OrthoDB" id="4087010at2759"/>
<gene>
    <name evidence="2" type="ORF">PGUG_03181</name>
</gene>
<organism evidence="2 3">
    <name type="scientific">Meyerozyma guilliermondii (strain ATCC 6260 / CBS 566 / DSM 6381 / JCM 1539 / NBRC 10279 / NRRL Y-324)</name>
    <name type="common">Yeast</name>
    <name type="synonym">Candida guilliermondii</name>
    <dbReference type="NCBI Taxonomy" id="294746"/>
    <lineage>
        <taxon>Eukaryota</taxon>
        <taxon>Fungi</taxon>
        <taxon>Dikarya</taxon>
        <taxon>Ascomycota</taxon>
        <taxon>Saccharomycotina</taxon>
        <taxon>Pichiomycetes</taxon>
        <taxon>Debaryomycetaceae</taxon>
        <taxon>Meyerozyma</taxon>
    </lineage>
</organism>
<evidence type="ECO:0000313" key="2">
    <source>
        <dbReference type="EMBL" id="EDK39084.2"/>
    </source>
</evidence>
<dbReference type="RefSeq" id="XP_001485453.2">
    <property type="nucleotide sequence ID" value="XM_001485403.1"/>
</dbReference>
<reference evidence="2 3" key="1">
    <citation type="journal article" date="2009" name="Nature">
        <title>Evolution of pathogenicity and sexual reproduction in eight Candida genomes.</title>
        <authorList>
            <person name="Butler G."/>
            <person name="Rasmussen M.D."/>
            <person name="Lin M.F."/>
            <person name="Santos M.A."/>
            <person name="Sakthikumar S."/>
            <person name="Munro C.A."/>
            <person name="Rheinbay E."/>
            <person name="Grabherr M."/>
            <person name="Forche A."/>
            <person name="Reedy J.L."/>
            <person name="Agrafioti I."/>
            <person name="Arnaud M.B."/>
            <person name="Bates S."/>
            <person name="Brown A.J."/>
            <person name="Brunke S."/>
            <person name="Costanzo M.C."/>
            <person name="Fitzpatrick D.A."/>
            <person name="de Groot P.W."/>
            <person name="Harris D."/>
            <person name="Hoyer L.L."/>
            <person name="Hube B."/>
            <person name="Klis F.M."/>
            <person name="Kodira C."/>
            <person name="Lennard N."/>
            <person name="Logue M.E."/>
            <person name="Martin R."/>
            <person name="Neiman A.M."/>
            <person name="Nikolaou E."/>
            <person name="Quail M.A."/>
            <person name="Quinn J."/>
            <person name="Santos M.C."/>
            <person name="Schmitzberger F.F."/>
            <person name="Sherlock G."/>
            <person name="Shah P."/>
            <person name="Silverstein K.A."/>
            <person name="Skrzypek M.S."/>
            <person name="Soll D."/>
            <person name="Staggs R."/>
            <person name="Stansfield I."/>
            <person name="Stumpf M.P."/>
            <person name="Sudbery P.E."/>
            <person name="Srikantha T."/>
            <person name="Zeng Q."/>
            <person name="Berman J."/>
            <person name="Berriman M."/>
            <person name="Heitman J."/>
            <person name="Gow N.A."/>
            <person name="Lorenz M.C."/>
            <person name="Birren B.W."/>
            <person name="Kellis M."/>
            <person name="Cuomo C.A."/>
        </authorList>
    </citation>
    <scope>NUCLEOTIDE SEQUENCE [LARGE SCALE GENOMIC DNA]</scope>
    <source>
        <strain evidence="3">ATCC 6260 / CBS 566 / DSM 6381 / JCM 1539 / NBRC 10279 / NRRL Y-324</strain>
    </source>
</reference>
<dbReference type="VEuPathDB" id="FungiDB:PGUG_03181"/>
<protein>
    <submittedName>
        <fullName evidence="2">Uncharacterized protein</fullName>
    </submittedName>
</protein>
<keyword evidence="3" id="KW-1185">Reference proteome</keyword>
<evidence type="ECO:0000256" key="1">
    <source>
        <dbReference type="SAM" id="MobiDB-lite"/>
    </source>
</evidence>
<feature type="compositionally biased region" description="Polar residues" evidence="1">
    <location>
        <begin position="246"/>
        <end position="257"/>
    </location>
</feature>
<accession>A5DIT0</accession>